<feature type="region of interest" description="Disordered" evidence="1">
    <location>
        <begin position="890"/>
        <end position="915"/>
    </location>
</feature>
<dbReference type="AlphaFoldDB" id="A0A0D2X126"/>
<reference evidence="3" key="1">
    <citation type="submission" date="2011-02" db="EMBL/GenBank/DDBJ databases">
        <title>The Genome Sequence of Capsaspora owczarzaki ATCC 30864.</title>
        <authorList>
            <person name="Russ C."/>
            <person name="Cuomo C."/>
            <person name="Burger G."/>
            <person name="Gray M.W."/>
            <person name="Holland P.W.H."/>
            <person name="King N."/>
            <person name="Lang F.B.F."/>
            <person name="Roger A.J."/>
            <person name="Ruiz-Trillo I."/>
            <person name="Young S.K."/>
            <person name="Zeng Q."/>
            <person name="Gargeya S."/>
            <person name="Alvarado L."/>
            <person name="Berlin A."/>
            <person name="Chapman S.B."/>
            <person name="Chen Z."/>
            <person name="Freedman E."/>
            <person name="Gellesch M."/>
            <person name="Goldberg J."/>
            <person name="Griggs A."/>
            <person name="Gujja S."/>
            <person name="Heilman E."/>
            <person name="Heiman D."/>
            <person name="Howarth C."/>
            <person name="Mehta T."/>
            <person name="Neiman D."/>
            <person name="Pearson M."/>
            <person name="Roberts A."/>
            <person name="Saif S."/>
            <person name="Shea T."/>
            <person name="Shenoy N."/>
            <person name="Sisk P."/>
            <person name="Stolte C."/>
            <person name="Sykes S."/>
            <person name="White J."/>
            <person name="Yandava C."/>
            <person name="Haas B."/>
            <person name="Nusbaum C."/>
            <person name="Birren B."/>
        </authorList>
    </citation>
    <scope>NUCLEOTIDE SEQUENCE</scope>
    <source>
        <strain evidence="3">ATCC 30864</strain>
    </source>
</reference>
<evidence type="ECO:0000313" key="2">
    <source>
        <dbReference type="EMBL" id="KJE90074.1"/>
    </source>
</evidence>
<dbReference type="Proteomes" id="UP000008743">
    <property type="component" value="Unassembled WGS sequence"/>
</dbReference>
<dbReference type="EMBL" id="KE346361">
    <property type="protein sequence ID" value="KJE90074.1"/>
    <property type="molecule type" value="Genomic_DNA"/>
</dbReference>
<gene>
    <name evidence="2" type="ORF">CAOG_001449</name>
</gene>
<feature type="region of interest" description="Disordered" evidence="1">
    <location>
        <begin position="460"/>
        <end position="494"/>
    </location>
</feature>
<feature type="compositionally biased region" description="Low complexity" evidence="1">
    <location>
        <begin position="651"/>
        <end position="671"/>
    </location>
</feature>
<feature type="compositionally biased region" description="Low complexity" evidence="1">
    <location>
        <begin position="847"/>
        <end position="870"/>
    </location>
</feature>
<keyword evidence="3" id="KW-1185">Reference proteome</keyword>
<dbReference type="OMA" id="TIWTIET"/>
<feature type="compositionally biased region" description="Low complexity" evidence="1">
    <location>
        <begin position="890"/>
        <end position="911"/>
    </location>
</feature>
<feature type="region of interest" description="Disordered" evidence="1">
    <location>
        <begin position="375"/>
        <end position="394"/>
    </location>
</feature>
<feature type="region of interest" description="Disordered" evidence="1">
    <location>
        <begin position="840"/>
        <end position="870"/>
    </location>
</feature>
<protein>
    <submittedName>
        <fullName evidence="2">Uncharacterized protein</fullName>
    </submittedName>
</protein>
<dbReference type="InParanoid" id="A0A0D2X126"/>
<feature type="region of interest" description="Disordered" evidence="1">
    <location>
        <begin position="259"/>
        <end position="278"/>
    </location>
</feature>
<feature type="compositionally biased region" description="Low complexity" evidence="1">
    <location>
        <begin position="471"/>
        <end position="484"/>
    </location>
</feature>
<accession>A0A0D2X126</accession>
<evidence type="ECO:0000256" key="1">
    <source>
        <dbReference type="SAM" id="MobiDB-lite"/>
    </source>
</evidence>
<proteinExistence type="predicted"/>
<dbReference type="RefSeq" id="XP_004364317.1">
    <property type="nucleotide sequence ID" value="XM_004364260.1"/>
</dbReference>
<name>A0A0D2X126_CAPO3</name>
<feature type="region of interest" description="Disordered" evidence="1">
    <location>
        <begin position="740"/>
        <end position="780"/>
    </location>
</feature>
<feature type="compositionally biased region" description="Low complexity" evidence="1">
    <location>
        <begin position="259"/>
        <end position="274"/>
    </location>
</feature>
<feature type="region of interest" description="Disordered" evidence="1">
    <location>
        <begin position="651"/>
        <end position="677"/>
    </location>
</feature>
<evidence type="ECO:0000313" key="3">
    <source>
        <dbReference type="Proteomes" id="UP000008743"/>
    </source>
</evidence>
<feature type="compositionally biased region" description="Low complexity" evidence="1">
    <location>
        <begin position="381"/>
        <end position="394"/>
    </location>
</feature>
<feature type="compositionally biased region" description="Polar residues" evidence="1">
    <location>
        <begin position="770"/>
        <end position="780"/>
    </location>
</feature>
<organism evidence="2 3">
    <name type="scientific">Capsaspora owczarzaki (strain ATCC 30864)</name>
    <dbReference type="NCBI Taxonomy" id="595528"/>
    <lineage>
        <taxon>Eukaryota</taxon>
        <taxon>Filasterea</taxon>
        <taxon>Capsaspora</taxon>
    </lineage>
</organism>
<sequence>MSQHVSADEEAAILERVGRLGISLGANEAVSNQQLDTTFTGRLPGAGRPGANNTTFDHGSTLSFSHNALRAAAGGSAGANQATSEKRFASLKHAEAQAMLVGLLAIYDEAWNWNAAELSDAANYKRISKHLTMLELGHLARSASDLDPAVNAKRVARVVAGLLDKIEARHGPSIYRVRQQQLRRAAAMSVGRPRSKSASASDASMLNASVLPNDTTLNTTNHFTSTKGALPAAVAPTVAPVVAAPRAAAAPIQAARPAVSASSHAPSHGPTAASKPVVPTFGRDISNISSNVAGGKSAALSKYATQENPGTLHKSKSYGNLDESIFSDPNFNPFQTTRTLARTPPCISGPIPPTIITVATAFSPILAREAFNPFAPRHQLQRTPQKTQPPTTENSVIEPATVAVETAAVTGGVPSPRRAYAAVAATAPVANVGEPLPVQSPVRPLPALVNARATAHLNKEAESAAHTVVQASTTSAKAAKSPKSPKSPKSKVPARTLPVAAPVTVSAVVAAPVLNAAAAAEAPVVPAPQAVTSSTRAAPAALIAAAAPAPEPTSVTAIVANSASTSAPSYASMVKSPAKSPRRAADRRIIALRHDDFVPSPKSQYKTGPSDGRASPLRNVLATAVPMQDVSPPRSRTSPAKAKLQAAIATALPAESSTRRSSPRRAASMVSKPPQSQDALELSQRQSLNCAAALFKEESAASSYMNAAAAHRVATAPVPPALTVVSNTTSSAMMAPSTATAIGKTPAPVPRAASPRRRESPRKQIPASPQRPQNEASPTANWLADTLRQTMLELEAATTLESASPAMSPALSAPNSPSSREIFAKLRQVNTQLWDELVATSPAPRVASPKKAPTPRATTPASASASAPTPLAQVRTAVVVGPATQSPIQIPSPVSQSPIQSPVQVPSPVSQMTQQPASLTHPAPAARSRPAATTISVCSRSALERLVRRTELYIQRYQTLQQTRDVLDKLSGLSLQ</sequence>